<dbReference type="Proteomes" id="UP001215549">
    <property type="component" value="Chromosome"/>
</dbReference>
<evidence type="ECO:0008006" key="3">
    <source>
        <dbReference type="Google" id="ProtNLM"/>
    </source>
</evidence>
<reference evidence="1 2" key="1">
    <citation type="submission" date="2021-01" db="EMBL/GenBank/DDBJ databases">
        <title>Biogeographic distribution of Paracoccus.</title>
        <authorList>
            <person name="Hollensteiner J."/>
            <person name="Leineberger J."/>
            <person name="Brinkhoff T."/>
            <person name="Daniel R."/>
        </authorList>
    </citation>
    <scope>NUCLEOTIDE SEQUENCE [LARGE SCALE GENOMIC DNA]</scope>
    <source>
        <strain evidence="1 2">DSM 18447</strain>
    </source>
</reference>
<dbReference type="RefSeq" id="WP_141225932.1">
    <property type="nucleotide sequence ID" value="NZ_CP067140.1"/>
</dbReference>
<name>A0ABY7SBW2_9RHOB</name>
<organism evidence="1 2">
    <name type="scientific">Paracoccus saliphilus</name>
    <dbReference type="NCBI Taxonomy" id="405559"/>
    <lineage>
        <taxon>Bacteria</taxon>
        <taxon>Pseudomonadati</taxon>
        <taxon>Pseudomonadota</taxon>
        <taxon>Alphaproteobacteria</taxon>
        <taxon>Rhodobacterales</taxon>
        <taxon>Paracoccaceae</taxon>
        <taxon>Paracoccus</taxon>
    </lineage>
</organism>
<accession>A0ABY7SBW2</accession>
<evidence type="ECO:0000313" key="2">
    <source>
        <dbReference type="Proteomes" id="UP001215549"/>
    </source>
</evidence>
<proteinExistence type="predicted"/>
<evidence type="ECO:0000313" key="1">
    <source>
        <dbReference type="EMBL" id="WCR04547.1"/>
    </source>
</evidence>
<protein>
    <recommendedName>
        <fullName evidence="3">Prolyl oligopeptidase family protein</fullName>
    </recommendedName>
</protein>
<keyword evidence="2" id="KW-1185">Reference proteome</keyword>
<gene>
    <name evidence="1" type="ORF">JHX88_07450</name>
</gene>
<sequence length="87" mass="9540">MILEAPQLPIGKIAPVRIMLGDNEHRHGTPPPVENRPSPETMALAKRLAQREDLDVEVTVLEGLGHGKTFAASFPYTLELAAKLFRA</sequence>
<dbReference type="EMBL" id="CP067140">
    <property type="protein sequence ID" value="WCR04547.1"/>
    <property type="molecule type" value="Genomic_DNA"/>
</dbReference>